<comment type="caution">
    <text evidence="1">The sequence shown here is derived from an EMBL/GenBank/DDBJ whole genome shotgun (WGS) entry which is preliminary data.</text>
</comment>
<protein>
    <submittedName>
        <fullName evidence="1">Uncharacterized protein</fullName>
    </submittedName>
</protein>
<gene>
    <name evidence="1" type="ORF">ANI02nite_02520</name>
</gene>
<evidence type="ECO:0000313" key="1">
    <source>
        <dbReference type="EMBL" id="GEN58368.1"/>
    </source>
</evidence>
<proteinExistence type="predicted"/>
<dbReference type="OrthoDB" id="7258736at2"/>
<sequence length="122" mass="13727">MSEVKIYSESLSKSLFYSFFSTFPVIENIAAEDVVAGICNKILPLLENNFKITVIINPLTFDAITKHDDVSKIFQAPWITVEQSEKLGPSDIEIIWPDGHLIRDVESATKDILMYVAGDFTK</sequence>
<dbReference type="RefSeq" id="WP_146882079.1">
    <property type="nucleotide sequence ID" value="NZ_AUBI01000001.1"/>
</dbReference>
<organism evidence="1 2">
    <name type="scientific">Acetobacter nitrogenifigens DSM 23921 = NBRC 105050</name>
    <dbReference type="NCBI Taxonomy" id="1120919"/>
    <lineage>
        <taxon>Bacteria</taxon>
        <taxon>Pseudomonadati</taxon>
        <taxon>Pseudomonadota</taxon>
        <taxon>Alphaproteobacteria</taxon>
        <taxon>Acetobacterales</taxon>
        <taxon>Acetobacteraceae</taxon>
        <taxon>Acetobacter</taxon>
    </lineage>
</organism>
<keyword evidence="2" id="KW-1185">Reference proteome</keyword>
<dbReference type="AlphaFoldDB" id="A0A511X5Z4"/>
<reference evidence="1 2" key="1">
    <citation type="submission" date="2019-07" db="EMBL/GenBank/DDBJ databases">
        <title>Whole genome shotgun sequence of Acetobacter nitrogenifigens NBRC 105050.</title>
        <authorList>
            <person name="Hosoyama A."/>
            <person name="Uohara A."/>
            <person name="Ohji S."/>
            <person name="Ichikawa N."/>
        </authorList>
    </citation>
    <scope>NUCLEOTIDE SEQUENCE [LARGE SCALE GENOMIC DNA]</scope>
    <source>
        <strain evidence="1 2">NBRC 105050</strain>
    </source>
</reference>
<dbReference type="EMBL" id="BJYF01000001">
    <property type="protein sequence ID" value="GEN58368.1"/>
    <property type="molecule type" value="Genomic_DNA"/>
</dbReference>
<name>A0A511X5Z4_9PROT</name>
<accession>A0A511X5Z4</accession>
<dbReference type="Proteomes" id="UP000321635">
    <property type="component" value="Unassembled WGS sequence"/>
</dbReference>
<evidence type="ECO:0000313" key="2">
    <source>
        <dbReference type="Proteomes" id="UP000321635"/>
    </source>
</evidence>